<dbReference type="SUPFAM" id="SSF51735">
    <property type="entry name" value="NAD(P)-binding Rossmann-fold domains"/>
    <property type="match status" value="1"/>
</dbReference>
<organism evidence="2 3">
    <name type="scientific">Inhella crocodyli</name>
    <dbReference type="NCBI Taxonomy" id="2499851"/>
    <lineage>
        <taxon>Bacteria</taxon>
        <taxon>Pseudomonadati</taxon>
        <taxon>Pseudomonadota</taxon>
        <taxon>Betaproteobacteria</taxon>
        <taxon>Burkholderiales</taxon>
        <taxon>Sphaerotilaceae</taxon>
        <taxon>Inhella</taxon>
    </lineage>
</organism>
<dbReference type="Proteomes" id="UP000288587">
    <property type="component" value="Unassembled WGS sequence"/>
</dbReference>
<dbReference type="InterPro" id="IPR005097">
    <property type="entry name" value="Sacchrp_dh_NADP-bd"/>
</dbReference>
<evidence type="ECO:0000313" key="2">
    <source>
        <dbReference type="EMBL" id="RVT84718.1"/>
    </source>
</evidence>
<dbReference type="GO" id="GO:0009247">
    <property type="term" value="P:glycolipid biosynthetic process"/>
    <property type="evidence" value="ECO:0007669"/>
    <property type="project" value="TreeGrafter"/>
</dbReference>
<dbReference type="PANTHER" id="PTHR12286">
    <property type="entry name" value="SACCHAROPINE DEHYDROGENASE-LIKE OXIDOREDUCTASE"/>
    <property type="match status" value="1"/>
</dbReference>
<sequence>MGATAGRQGPCESGDDVTVTKKPFDVVVLGATGFTGRQLVRALRRQAAGRGLRVALAGRRPEALDAVSGGSFQVLPADLGDAASIAKLARSSRVLLNLAGPYAVQGEPVVQACLAGACHHLDLSGETFWMRQMVQRHHAEAAQKGVLVVHACGYEALPFDVLAQTVAAEMQVRHGQRLLDLDVAVRFTGPGIRRLSDAVSGGTLASMGTVLALDRSNSLQRMDCLLPDELPEGWNANAVAQRNAAPLSPWWDEAWGSVMAPALPAPFINPPLVLRSAVLRGEAFAPQFRYREGMAMRDGVEPWLGPIASVLPASAWVQAGLGATSRAAQWSTAATLSAPLAAMSAAAGAPSDLGRQALQRLIELVGPKPGEGPSPEALDTMGYALRWRAVGEGGAALRGELVAEGHPGYRSTPEMMAAVGLALAEGRLGAGRAGVLSPGAAFGPAAMPVLADAGLTWTLEND</sequence>
<accession>A0A437LH64</accession>
<proteinExistence type="predicted"/>
<keyword evidence="3" id="KW-1185">Reference proteome</keyword>
<dbReference type="InterPro" id="IPR036291">
    <property type="entry name" value="NAD(P)-bd_dom_sf"/>
</dbReference>
<dbReference type="GO" id="GO:0005886">
    <property type="term" value="C:plasma membrane"/>
    <property type="evidence" value="ECO:0007669"/>
    <property type="project" value="TreeGrafter"/>
</dbReference>
<feature type="domain" description="Saccharopine dehydrogenase NADP binding" evidence="1">
    <location>
        <begin position="26"/>
        <end position="149"/>
    </location>
</feature>
<dbReference type="OrthoDB" id="4420885at2"/>
<evidence type="ECO:0000259" key="1">
    <source>
        <dbReference type="Pfam" id="PF03435"/>
    </source>
</evidence>
<gene>
    <name evidence="2" type="ORF">EOD73_11320</name>
</gene>
<dbReference type="AlphaFoldDB" id="A0A437LH64"/>
<dbReference type="Gene3D" id="3.40.50.720">
    <property type="entry name" value="NAD(P)-binding Rossmann-like Domain"/>
    <property type="match status" value="1"/>
</dbReference>
<dbReference type="InterPro" id="IPR051276">
    <property type="entry name" value="Saccharopine_DH-like_oxidrdct"/>
</dbReference>
<name>A0A437LH64_9BURK</name>
<comment type="caution">
    <text evidence="2">The sequence shown here is derived from an EMBL/GenBank/DDBJ whole genome shotgun (WGS) entry which is preliminary data.</text>
</comment>
<dbReference type="GO" id="GO:0005811">
    <property type="term" value="C:lipid droplet"/>
    <property type="evidence" value="ECO:0007669"/>
    <property type="project" value="TreeGrafter"/>
</dbReference>
<dbReference type="EMBL" id="SACM01000003">
    <property type="protein sequence ID" value="RVT84718.1"/>
    <property type="molecule type" value="Genomic_DNA"/>
</dbReference>
<dbReference type="PANTHER" id="PTHR12286:SF5">
    <property type="entry name" value="SACCHAROPINE DEHYDROGENASE-LIKE OXIDOREDUCTASE"/>
    <property type="match status" value="1"/>
</dbReference>
<protein>
    <recommendedName>
        <fullName evidence="1">Saccharopine dehydrogenase NADP binding domain-containing protein</fullName>
    </recommendedName>
</protein>
<reference evidence="2 3" key="1">
    <citation type="submission" date="2019-01" db="EMBL/GenBank/DDBJ databases">
        <authorList>
            <person name="Chen W.-M."/>
        </authorList>
    </citation>
    <scope>NUCLEOTIDE SEQUENCE [LARGE SCALE GENOMIC DNA]</scope>
    <source>
        <strain evidence="2 3">CCP-18</strain>
    </source>
</reference>
<evidence type="ECO:0000313" key="3">
    <source>
        <dbReference type="Proteomes" id="UP000288587"/>
    </source>
</evidence>
<dbReference type="Pfam" id="PF03435">
    <property type="entry name" value="Sacchrp_dh_NADP"/>
    <property type="match status" value="1"/>
</dbReference>